<dbReference type="RefSeq" id="WP_055408247.1">
    <property type="nucleotide sequence ID" value="NZ_CP013011.1"/>
</dbReference>
<sequence length="87" mass="9619">MALFRVGPCVLQVILTDCYGHPVPDLEQVMEDLVLLGAVPRGLRDCDAMAILTRRAVEEATGCEARVEPFPWAMGPEMHRIMALRLG</sequence>
<reference evidence="2 4" key="2">
    <citation type="submission" date="2017-05" db="EMBL/GenBank/DDBJ databases">
        <title>The draft genome of the hyperthermophilic archaeon 'Pyrodictium delaneyi strain Hulk', an iron and nitrate reducer, reveals the capacity for sulfate reduction.</title>
        <authorList>
            <person name="Demey L.M."/>
            <person name="Miller C."/>
            <person name="Manzella M."/>
            <person name="Reguera G."/>
            <person name="Kashefi K."/>
        </authorList>
    </citation>
    <scope>NUCLEOTIDE SEQUENCE [LARGE SCALE GENOMIC DNA]</scope>
    <source>
        <strain evidence="2 4">Hulk</strain>
    </source>
</reference>
<name>A0A0P0N2Q7_9CREN</name>
<dbReference type="AlphaFoldDB" id="A0A0P0N2Q7"/>
<reference evidence="1 3" key="1">
    <citation type="submission" date="2015-10" db="EMBL/GenBank/DDBJ databases">
        <title>Complete genome sequence of hyperthermophilic archaeon Pyrodictium delaneyi Su06.</title>
        <authorList>
            <person name="Jung J.-H."/>
            <person name="Lin J."/>
            <person name="Holden J.F."/>
            <person name="Park C.-S."/>
        </authorList>
    </citation>
    <scope>NUCLEOTIDE SEQUENCE [LARGE SCALE GENOMIC DNA]</scope>
    <source>
        <strain evidence="1 3">Su06</strain>
    </source>
</reference>
<gene>
    <name evidence="2" type="ORF">Pdsh_02145</name>
    <name evidence="1" type="ORF">Pyrde_0692</name>
</gene>
<evidence type="ECO:0000313" key="3">
    <source>
        <dbReference type="Proteomes" id="UP000058613"/>
    </source>
</evidence>
<evidence type="ECO:0000313" key="1">
    <source>
        <dbReference type="EMBL" id="ALL00742.1"/>
    </source>
</evidence>
<dbReference type="Proteomes" id="UP000196694">
    <property type="component" value="Unassembled WGS sequence"/>
</dbReference>
<dbReference type="EMBL" id="NCQP01000001">
    <property type="protein sequence ID" value="OWJ55610.1"/>
    <property type="molecule type" value="Genomic_DNA"/>
</dbReference>
<dbReference type="KEGG" id="pdl:Pyrde_0692"/>
<proteinExistence type="predicted"/>
<protein>
    <submittedName>
        <fullName evidence="1">Uncharacterized protein</fullName>
    </submittedName>
</protein>
<dbReference type="GeneID" id="26099028"/>
<accession>A0A0P0N2Q7</accession>
<evidence type="ECO:0000313" key="2">
    <source>
        <dbReference type="EMBL" id="OWJ55610.1"/>
    </source>
</evidence>
<keyword evidence="4" id="KW-1185">Reference proteome</keyword>
<organism evidence="1 3">
    <name type="scientific">Pyrodictium delaneyi</name>
    <dbReference type="NCBI Taxonomy" id="1273541"/>
    <lineage>
        <taxon>Archaea</taxon>
        <taxon>Thermoproteota</taxon>
        <taxon>Thermoprotei</taxon>
        <taxon>Desulfurococcales</taxon>
        <taxon>Pyrodictiaceae</taxon>
        <taxon>Pyrodictium</taxon>
    </lineage>
</organism>
<dbReference type="EMBL" id="CP013011">
    <property type="protein sequence ID" value="ALL00742.1"/>
    <property type="molecule type" value="Genomic_DNA"/>
</dbReference>
<dbReference type="STRING" id="1273541.Pyrde_0692"/>
<dbReference type="Proteomes" id="UP000058613">
    <property type="component" value="Chromosome"/>
</dbReference>
<evidence type="ECO:0000313" key="4">
    <source>
        <dbReference type="Proteomes" id="UP000196694"/>
    </source>
</evidence>